<dbReference type="InParanoid" id="A0A3N4L618"/>
<reference evidence="3 4" key="1">
    <citation type="journal article" date="2018" name="Nat. Ecol. Evol.">
        <title>Pezizomycetes genomes reveal the molecular basis of ectomycorrhizal truffle lifestyle.</title>
        <authorList>
            <person name="Murat C."/>
            <person name="Payen T."/>
            <person name="Noel B."/>
            <person name="Kuo A."/>
            <person name="Morin E."/>
            <person name="Chen J."/>
            <person name="Kohler A."/>
            <person name="Krizsan K."/>
            <person name="Balestrini R."/>
            <person name="Da Silva C."/>
            <person name="Montanini B."/>
            <person name="Hainaut M."/>
            <person name="Levati E."/>
            <person name="Barry K.W."/>
            <person name="Belfiori B."/>
            <person name="Cichocki N."/>
            <person name="Clum A."/>
            <person name="Dockter R.B."/>
            <person name="Fauchery L."/>
            <person name="Guy J."/>
            <person name="Iotti M."/>
            <person name="Le Tacon F."/>
            <person name="Lindquist E.A."/>
            <person name="Lipzen A."/>
            <person name="Malagnac F."/>
            <person name="Mello A."/>
            <person name="Molinier V."/>
            <person name="Miyauchi S."/>
            <person name="Poulain J."/>
            <person name="Riccioni C."/>
            <person name="Rubini A."/>
            <person name="Sitrit Y."/>
            <person name="Splivallo R."/>
            <person name="Traeger S."/>
            <person name="Wang M."/>
            <person name="Zifcakova L."/>
            <person name="Wipf D."/>
            <person name="Zambonelli A."/>
            <person name="Paolocci F."/>
            <person name="Nowrousian M."/>
            <person name="Ottonello S."/>
            <person name="Baldrian P."/>
            <person name="Spatafora J.W."/>
            <person name="Henrissat B."/>
            <person name="Nagy L.G."/>
            <person name="Aury J.M."/>
            <person name="Wincker P."/>
            <person name="Grigoriev I.V."/>
            <person name="Bonfante P."/>
            <person name="Martin F.M."/>
        </authorList>
    </citation>
    <scope>NUCLEOTIDE SEQUENCE [LARGE SCALE GENOMIC DNA]</scope>
    <source>
        <strain evidence="3 4">CCBAS932</strain>
    </source>
</reference>
<dbReference type="STRING" id="1392247.A0A3N4L618"/>
<keyword evidence="2" id="KW-0732">Signal</keyword>
<dbReference type="Proteomes" id="UP000277580">
    <property type="component" value="Unassembled WGS sequence"/>
</dbReference>
<feature type="compositionally biased region" description="Polar residues" evidence="1">
    <location>
        <begin position="233"/>
        <end position="261"/>
    </location>
</feature>
<evidence type="ECO:0000313" key="4">
    <source>
        <dbReference type="Proteomes" id="UP000277580"/>
    </source>
</evidence>
<dbReference type="EMBL" id="ML119123">
    <property type="protein sequence ID" value="RPB13455.1"/>
    <property type="molecule type" value="Genomic_DNA"/>
</dbReference>
<organism evidence="3 4">
    <name type="scientific">Morchella conica CCBAS932</name>
    <dbReference type="NCBI Taxonomy" id="1392247"/>
    <lineage>
        <taxon>Eukaryota</taxon>
        <taxon>Fungi</taxon>
        <taxon>Dikarya</taxon>
        <taxon>Ascomycota</taxon>
        <taxon>Pezizomycotina</taxon>
        <taxon>Pezizomycetes</taxon>
        <taxon>Pezizales</taxon>
        <taxon>Morchellaceae</taxon>
        <taxon>Morchella</taxon>
    </lineage>
</organism>
<dbReference type="AlphaFoldDB" id="A0A3N4L618"/>
<evidence type="ECO:0000256" key="2">
    <source>
        <dbReference type="SAM" id="SignalP"/>
    </source>
</evidence>
<dbReference type="OrthoDB" id="10505224at2759"/>
<proteinExistence type="predicted"/>
<gene>
    <name evidence="3" type="ORF">P167DRAFT_115402</name>
</gene>
<sequence>MISPFQIFILFGVVNFSQALPAYIPVQNCSSALHSTLTTFTTFLPTLFPSMPIPQNTSIAATPPSISTSTLSPPCKNTTLALSPTLSTARGVLVVTTTVDRHHFVEVAPVTVTTIEKVTETKSEMQMVTETQTQKVTETKMVTITASGGMEQVTETSVVTVTESRATGTEEGVGSTIILLPLPSSSITEAVTTMTTIAIITTDVTSVVTAILTPTSTEVIDVTTTEQATDIPTTQVTISSTKSGQTTTRDTTSPELTSSVQPVPIPTPTETNIKPTSTAEPAPVITATPEPTSEVDSGLRSSTLLRISISRLSPPPAPAFETVAPIATETPIVTAPPVAAGDDDSETPSNLPDWDDVKGFANTFTGA</sequence>
<protein>
    <submittedName>
        <fullName evidence="3">Uncharacterized protein</fullName>
    </submittedName>
</protein>
<feature type="compositionally biased region" description="Polar residues" evidence="1">
    <location>
        <begin position="268"/>
        <end position="279"/>
    </location>
</feature>
<feature type="region of interest" description="Disordered" evidence="1">
    <location>
        <begin position="335"/>
        <end position="357"/>
    </location>
</feature>
<keyword evidence="4" id="KW-1185">Reference proteome</keyword>
<feature type="region of interest" description="Disordered" evidence="1">
    <location>
        <begin position="233"/>
        <end position="299"/>
    </location>
</feature>
<feature type="chain" id="PRO_5017941563" evidence="2">
    <location>
        <begin position="20"/>
        <end position="367"/>
    </location>
</feature>
<evidence type="ECO:0000256" key="1">
    <source>
        <dbReference type="SAM" id="MobiDB-lite"/>
    </source>
</evidence>
<evidence type="ECO:0000313" key="3">
    <source>
        <dbReference type="EMBL" id="RPB13455.1"/>
    </source>
</evidence>
<name>A0A3N4L618_9PEZI</name>
<accession>A0A3N4L618</accession>
<feature type="signal peptide" evidence="2">
    <location>
        <begin position="1"/>
        <end position="19"/>
    </location>
</feature>